<dbReference type="PROSITE" id="PS50850">
    <property type="entry name" value="MFS"/>
    <property type="match status" value="1"/>
</dbReference>
<evidence type="ECO:0000256" key="1">
    <source>
        <dbReference type="ARBA" id="ARBA00004651"/>
    </source>
</evidence>
<keyword evidence="4" id="KW-1003">Cell membrane</keyword>
<feature type="transmembrane region" description="Helical" evidence="9">
    <location>
        <begin position="456"/>
        <end position="475"/>
    </location>
</feature>
<accession>A0ABU2NH14</accession>
<dbReference type="PRINTS" id="PR01036">
    <property type="entry name" value="TCRTETB"/>
</dbReference>
<feature type="transmembrane region" description="Helical" evidence="9">
    <location>
        <begin position="128"/>
        <end position="147"/>
    </location>
</feature>
<feature type="domain" description="Major facilitator superfamily (MFS) profile" evidence="10">
    <location>
        <begin position="62"/>
        <end position="540"/>
    </location>
</feature>
<keyword evidence="12" id="KW-1185">Reference proteome</keyword>
<feature type="transmembrane region" description="Helical" evidence="9">
    <location>
        <begin position="513"/>
        <end position="534"/>
    </location>
</feature>
<evidence type="ECO:0000256" key="2">
    <source>
        <dbReference type="ARBA" id="ARBA00008537"/>
    </source>
</evidence>
<evidence type="ECO:0000313" key="12">
    <source>
        <dbReference type="Proteomes" id="UP001183202"/>
    </source>
</evidence>
<evidence type="ECO:0000256" key="4">
    <source>
        <dbReference type="ARBA" id="ARBA00022475"/>
    </source>
</evidence>
<feature type="transmembrane region" description="Helical" evidence="9">
    <location>
        <begin position="186"/>
        <end position="208"/>
    </location>
</feature>
<feature type="transmembrane region" description="Helical" evidence="9">
    <location>
        <begin position="153"/>
        <end position="174"/>
    </location>
</feature>
<dbReference type="Pfam" id="PF07690">
    <property type="entry name" value="MFS_1"/>
    <property type="match status" value="1"/>
</dbReference>
<feature type="transmembrane region" description="Helical" evidence="9">
    <location>
        <begin position="59"/>
        <end position="84"/>
    </location>
</feature>
<comment type="similarity">
    <text evidence="2">Belongs to the major facilitator superfamily. EmrB family.</text>
</comment>
<dbReference type="CDD" id="cd17503">
    <property type="entry name" value="MFS_LmrB_MDR_like"/>
    <property type="match status" value="1"/>
</dbReference>
<reference evidence="12" key="1">
    <citation type="submission" date="2023-07" db="EMBL/GenBank/DDBJ databases">
        <title>30 novel species of actinomycetes from the DSMZ collection.</title>
        <authorList>
            <person name="Nouioui I."/>
        </authorList>
    </citation>
    <scope>NUCLEOTIDE SEQUENCE [LARGE SCALE GENOMIC DNA]</scope>
    <source>
        <strain evidence="12">DSM 45834</strain>
    </source>
</reference>
<dbReference type="EMBL" id="JAVREJ010000019">
    <property type="protein sequence ID" value="MDT0352544.1"/>
    <property type="molecule type" value="Genomic_DNA"/>
</dbReference>
<keyword evidence="3" id="KW-0813">Transport</keyword>
<dbReference type="Proteomes" id="UP001183202">
    <property type="component" value="Unassembled WGS sequence"/>
</dbReference>
<evidence type="ECO:0000256" key="7">
    <source>
        <dbReference type="ARBA" id="ARBA00023136"/>
    </source>
</evidence>
<dbReference type="PANTHER" id="PTHR42718:SF9">
    <property type="entry name" value="MAJOR FACILITATOR SUPERFAMILY MULTIDRUG TRANSPORTER MFSC"/>
    <property type="match status" value="1"/>
</dbReference>
<keyword evidence="5 9" id="KW-0812">Transmembrane</keyword>
<dbReference type="NCBIfam" id="TIGR00711">
    <property type="entry name" value="efflux_EmrB"/>
    <property type="match status" value="1"/>
</dbReference>
<feature type="transmembrane region" description="Helical" evidence="9">
    <location>
        <begin position="247"/>
        <end position="266"/>
    </location>
</feature>
<dbReference type="InterPro" id="IPR036259">
    <property type="entry name" value="MFS_trans_sf"/>
</dbReference>
<evidence type="ECO:0000256" key="9">
    <source>
        <dbReference type="SAM" id="Phobius"/>
    </source>
</evidence>
<dbReference type="Gene3D" id="1.20.1250.20">
    <property type="entry name" value="MFS general substrate transporter like domains"/>
    <property type="match status" value="1"/>
</dbReference>
<dbReference type="InterPro" id="IPR020846">
    <property type="entry name" value="MFS_dom"/>
</dbReference>
<name>A0ABU2NH14_9PSEU</name>
<feature type="transmembrane region" description="Helical" evidence="9">
    <location>
        <begin position="315"/>
        <end position="336"/>
    </location>
</feature>
<feature type="transmembrane region" description="Helical" evidence="9">
    <location>
        <begin position="272"/>
        <end position="295"/>
    </location>
</feature>
<feature type="transmembrane region" description="Helical" evidence="9">
    <location>
        <begin position="356"/>
        <end position="374"/>
    </location>
</feature>
<proteinExistence type="inferred from homology"/>
<keyword evidence="7 9" id="KW-0472">Membrane</keyword>
<dbReference type="InterPro" id="IPR004638">
    <property type="entry name" value="EmrB-like"/>
</dbReference>
<feature type="compositionally biased region" description="Pro residues" evidence="8">
    <location>
        <begin position="29"/>
        <end position="46"/>
    </location>
</feature>
<organism evidence="11 12">
    <name type="scientific">Pseudonocardia charpentierae</name>
    <dbReference type="NCBI Taxonomy" id="3075545"/>
    <lineage>
        <taxon>Bacteria</taxon>
        <taxon>Bacillati</taxon>
        <taxon>Actinomycetota</taxon>
        <taxon>Actinomycetes</taxon>
        <taxon>Pseudonocardiales</taxon>
        <taxon>Pseudonocardiaceae</taxon>
        <taxon>Pseudonocardia</taxon>
    </lineage>
</organism>
<keyword evidence="6 9" id="KW-1133">Transmembrane helix</keyword>
<comment type="subcellular location">
    <subcellularLocation>
        <location evidence="1">Cell membrane</location>
        <topology evidence="1">Multi-pass membrane protein</topology>
    </subcellularLocation>
</comment>
<evidence type="ECO:0000256" key="5">
    <source>
        <dbReference type="ARBA" id="ARBA00022692"/>
    </source>
</evidence>
<dbReference type="PANTHER" id="PTHR42718">
    <property type="entry name" value="MAJOR FACILITATOR SUPERFAMILY MULTIDRUG TRANSPORTER MFSC"/>
    <property type="match status" value="1"/>
</dbReference>
<evidence type="ECO:0000256" key="8">
    <source>
        <dbReference type="SAM" id="MobiDB-lite"/>
    </source>
</evidence>
<feature type="transmembrane region" description="Helical" evidence="9">
    <location>
        <begin position="410"/>
        <end position="435"/>
    </location>
</feature>
<comment type="caution">
    <text evidence="11">The sequence shown here is derived from an EMBL/GenBank/DDBJ whole genome shotgun (WGS) entry which is preliminary data.</text>
</comment>
<sequence length="550" mass="57567">MTQHVDDVRPVGTVSRPVPHVAGNGVPVRPAPPKPAPPRRAAPPTPDVTKQQPAGSASWLPALGVLIVGMFMSILDTSIVNVALPTIQLELGISATDGQWVSTAYSLTEGIMVPISAWLGYRYGSKRIYVLCLAGFTVASVLCGLAGGLGSLVVFRILQAVPGGIIPVTCMIMLRRMVPPERLGAAMGLYGLGVIVAPAIGPSLGGLLVEYTDWRFIFFINVPVGILGVIGAAIVLKKDQGHRDRPLDILGFATIAAGLFALLLALEEGKDWGWTSYPIMILFTVAALCVALFVVIELEVDRPLLDLRVFTHFQFVLPLLLVSVISMGMFASAFFIPQFLQGPSRGLTPVNTGLMLIPQALVLAVLLPMSGLLYDRIGARWLAVSGLLVAGIGLLTLSEINVDIPNGSLVLGMCILAGGVGLAMMPIMSSGLGVVPPESAESASSFNTLAQRVSQAFGLGLLNAFLTVAGAQGLADRSGLLTQSDPQVAAMSQNQAEMLVFYQRTSGIAQADAYSQAFVVIGLLCLAGAVLALFMRGGKPTAGSAPAMAH</sequence>
<feature type="transmembrane region" description="Helical" evidence="9">
    <location>
        <begin position="214"/>
        <end position="235"/>
    </location>
</feature>
<evidence type="ECO:0000313" key="11">
    <source>
        <dbReference type="EMBL" id="MDT0352544.1"/>
    </source>
</evidence>
<feature type="transmembrane region" description="Helical" evidence="9">
    <location>
        <begin position="381"/>
        <end position="398"/>
    </location>
</feature>
<dbReference type="InterPro" id="IPR011701">
    <property type="entry name" value="MFS"/>
</dbReference>
<gene>
    <name evidence="11" type="ORF">RM445_23745</name>
</gene>
<dbReference type="RefSeq" id="WP_311559050.1">
    <property type="nucleotide sequence ID" value="NZ_JAVREJ010000019.1"/>
</dbReference>
<feature type="region of interest" description="Disordered" evidence="8">
    <location>
        <begin position="1"/>
        <end position="54"/>
    </location>
</feature>
<protein>
    <submittedName>
        <fullName evidence="11">MDR family MFS transporter</fullName>
    </submittedName>
</protein>
<evidence type="ECO:0000256" key="3">
    <source>
        <dbReference type="ARBA" id="ARBA00022448"/>
    </source>
</evidence>
<evidence type="ECO:0000259" key="10">
    <source>
        <dbReference type="PROSITE" id="PS50850"/>
    </source>
</evidence>
<evidence type="ECO:0000256" key="6">
    <source>
        <dbReference type="ARBA" id="ARBA00022989"/>
    </source>
</evidence>
<feature type="transmembrane region" description="Helical" evidence="9">
    <location>
        <begin position="104"/>
        <end position="121"/>
    </location>
</feature>
<dbReference type="SUPFAM" id="SSF103473">
    <property type="entry name" value="MFS general substrate transporter"/>
    <property type="match status" value="1"/>
</dbReference>
<dbReference type="Gene3D" id="1.20.1720.10">
    <property type="entry name" value="Multidrug resistance protein D"/>
    <property type="match status" value="1"/>
</dbReference>